<organism evidence="1">
    <name type="scientific">Amphimedon queenslandica</name>
    <name type="common">Sponge</name>
    <dbReference type="NCBI Taxonomy" id="400682"/>
    <lineage>
        <taxon>Eukaryota</taxon>
        <taxon>Metazoa</taxon>
        <taxon>Porifera</taxon>
        <taxon>Demospongiae</taxon>
        <taxon>Heteroscleromorpha</taxon>
        <taxon>Haplosclerida</taxon>
        <taxon>Niphatidae</taxon>
        <taxon>Amphimedon</taxon>
    </lineage>
</organism>
<evidence type="ECO:0000313" key="1">
    <source>
        <dbReference type="EnsemblMetazoa" id="Aqu2.1.28882_001"/>
    </source>
</evidence>
<dbReference type="EnsemblMetazoa" id="Aqu2.1.28882_001">
    <property type="protein sequence ID" value="Aqu2.1.28882_001"/>
    <property type="gene ID" value="Aqu2.1.28882"/>
</dbReference>
<proteinExistence type="predicted"/>
<name>A0A1X7UN94_AMPQE</name>
<accession>A0A1X7UN94</accession>
<dbReference type="AlphaFoldDB" id="A0A1X7UN94"/>
<reference evidence="1" key="1">
    <citation type="submission" date="2017-05" db="UniProtKB">
        <authorList>
            <consortium name="EnsemblMetazoa"/>
        </authorList>
    </citation>
    <scope>IDENTIFICATION</scope>
</reference>
<sequence length="107" mass="11790">MSAINQFGIDVVLEPFMSELKILEQEGILIEVNGQKVNFKGTISLASGDNLSSHLLGGCKSPSGAIRICRHCMATSDEAQTNYLEGYFALRTRETFLSLFIFKRSSP</sequence>
<dbReference type="InParanoid" id="A0A1X7UN94"/>
<protein>
    <submittedName>
        <fullName evidence="1">Uncharacterized protein</fullName>
    </submittedName>
</protein>